<dbReference type="GO" id="GO:0044781">
    <property type="term" value="P:bacterial-type flagellum organization"/>
    <property type="evidence" value="ECO:0007669"/>
    <property type="project" value="UniProtKB-UniRule"/>
</dbReference>
<dbReference type="NCBIfam" id="TIGR03500">
    <property type="entry name" value="FliO_TIGR"/>
    <property type="match status" value="1"/>
</dbReference>
<evidence type="ECO:0000313" key="6">
    <source>
        <dbReference type="EMBL" id="ABJ88368.1"/>
    </source>
</evidence>
<protein>
    <recommendedName>
        <fullName evidence="5">Flagellar protein</fullName>
    </recommendedName>
</protein>
<evidence type="ECO:0000256" key="3">
    <source>
        <dbReference type="ARBA" id="ARBA00022989"/>
    </source>
</evidence>
<evidence type="ECO:0000256" key="4">
    <source>
        <dbReference type="ARBA" id="ARBA00023136"/>
    </source>
</evidence>
<dbReference type="GO" id="GO:0009425">
    <property type="term" value="C:bacterial-type flagellum basal body"/>
    <property type="evidence" value="ECO:0007669"/>
    <property type="project" value="UniProtKB-SubCell"/>
</dbReference>
<keyword evidence="3" id="KW-1133">Transmembrane helix</keyword>
<dbReference type="AlphaFoldDB" id="Q01PQ2"/>
<dbReference type="HOGENOM" id="CLU_2425356_0_0_0"/>
<dbReference type="EMBL" id="CP000473">
    <property type="protein sequence ID" value="ABJ88368.1"/>
    <property type="molecule type" value="Genomic_DNA"/>
</dbReference>
<dbReference type="STRING" id="234267.Acid_7460"/>
<comment type="similarity">
    <text evidence="5">Belongs to the FliO/MopB family.</text>
</comment>
<keyword evidence="2" id="KW-0812">Transmembrane</keyword>
<evidence type="ECO:0000256" key="5">
    <source>
        <dbReference type="RuleBase" id="RU362064"/>
    </source>
</evidence>
<proteinExistence type="inferred from homology"/>
<dbReference type="KEGG" id="sus:Acid_7460"/>
<keyword evidence="1 5" id="KW-1003">Cell membrane</keyword>
<dbReference type="GO" id="GO:0005886">
    <property type="term" value="C:plasma membrane"/>
    <property type="evidence" value="ECO:0007669"/>
    <property type="project" value="UniProtKB-SubCell"/>
</dbReference>
<dbReference type="OrthoDB" id="1909035at2"/>
<dbReference type="eggNOG" id="COG3190">
    <property type="taxonomic scope" value="Bacteria"/>
</dbReference>
<keyword evidence="4" id="KW-0472">Membrane</keyword>
<sequence precursor="true">MDMFGQIAAVAVVLLLLGATLWALRQRGFAGVTLARRSGAKRMECVERLPIGPHQVLHLVRMGEIELLLSSSASGCTLLKSFEPRRAEECR</sequence>
<name>Q01PQ2_SOLUE</name>
<dbReference type="InterPro" id="IPR022781">
    <property type="entry name" value="Flagellar_biosynth_FliO"/>
</dbReference>
<keyword evidence="5" id="KW-0975">Bacterial flagellum</keyword>
<evidence type="ECO:0000256" key="2">
    <source>
        <dbReference type="ARBA" id="ARBA00022692"/>
    </source>
</evidence>
<dbReference type="Pfam" id="PF04347">
    <property type="entry name" value="FliO"/>
    <property type="match status" value="1"/>
</dbReference>
<gene>
    <name evidence="6" type="ordered locus">Acid_7460</name>
</gene>
<organism evidence="6">
    <name type="scientific">Solibacter usitatus (strain Ellin6076)</name>
    <dbReference type="NCBI Taxonomy" id="234267"/>
    <lineage>
        <taxon>Bacteria</taxon>
        <taxon>Pseudomonadati</taxon>
        <taxon>Acidobacteriota</taxon>
        <taxon>Terriglobia</taxon>
        <taxon>Bryobacterales</taxon>
        <taxon>Solibacteraceae</taxon>
        <taxon>Candidatus Solibacter</taxon>
    </lineage>
</organism>
<reference evidence="6" key="1">
    <citation type="submission" date="2006-10" db="EMBL/GenBank/DDBJ databases">
        <title>Complete sequence of Solibacter usitatus Ellin6076.</title>
        <authorList>
            <consortium name="US DOE Joint Genome Institute"/>
            <person name="Copeland A."/>
            <person name="Lucas S."/>
            <person name="Lapidus A."/>
            <person name="Barry K."/>
            <person name="Detter J.C."/>
            <person name="Glavina del Rio T."/>
            <person name="Hammon N."/>
            <person name="Israni S."/>
            <person name="Dalin E."/>
            <person name="Tice H."/>
            <person name="Pitluck S."/>
            <person name="Thompson L.S."/>
            <person name="Brettin T."/>
            <person name="Bruce D."/>
            <person name="Han C."/>
            <person name="Tapia R."/>
            <person name="Gilna P."/>
            <person name="Schmutz J."/>
            <person name="Larimer F."/>
            <person name="Land M."/>
            <person name="Hauser L."/>
            <person name="Kyrpides N."/>
            <person name="Mikhailova N."/>
            <person name="Janssen P.H."/>
            <person name="Kuske C.R."/>
            <person name="Richardson P."/>
        </authorList>
    </citation>
    <scope>NUCLEOTIDE SEQUENCE</scope>
    <source>
        <strain evidence="6">Ellin6076</strain>
    </source>
</reference>
<comment type="subcellular location">
    <subcellularLocation>
        <location evidence="5">Cell membrane</location>
    </subcellularLocation>
    <subcellularLocation>
        <location evidence="5">Bacterial flagellum basal body</location>
    </subcellularLocation>
</comment>
<evidence type="ECO:0000256" key="1">
    <source>
        <dbReference type="ARBA" id="ARBA00022475"/>
    </source>
</evidence>
<accession>Q01PQ2</accession>
<dbReference type="InParanoid" id="Q01PQ2"/>